<dbReference type="InterPro" id="IPR042171">
    <property type="entry name" value="Acyl-CoA_hotdog"/>
</dbReference>
<evidence type="ECO:0000256" key="8">
    <source>
        <dbReference type="ARBA" id="ARBA00079653"/>
    </source>
</evidence>
<evidence type="ECO:0000256" key="5">
    <source>
        <dbReference type="ARBA" id="ARBA00038894"/>
    </source>
</evidence>
<dbReference type="Gene3D" id="2.40.160.210">
    <property type="entry name" value="Acyl-CoA thioesterase, double hotdog domain"/>
    <property type="match status" value="1"/>
</dbReference>
<comment type="caution">
    <text evidence="11">The sequence shown here is derived from an EMBL/GenBank/DDBJ whole genome shotgun (WGS) entry which is preliminary data.</text>
</comment>
<keyword evidence="4" id="KW-0443">Lipid metabolism</keyword>
<feature type="domain" description="Acyl-CoA thioesterase 2 C-terminal" evidence="9">
    <location>
        <begin position="178"/>
        <end position="281"/>
    </location>
</feature>
<reference evidence="11 12" key="1">
    <citation type="submission" date="2018-11" db="EMBL/GenBank/DDBJ databases">
        <title>Arenibacter aquaticus sp.nov., a marine bacterium isolated from surface seawater in the South China Sea.</title>
        <authorList>
            <person name="Guo J."/>
            <person name="Sun J."/>
        </authorList>
    </citation>
    <scope>NUCLEOTIDE SEQUENCE [LARGE SCALE GENOMIC DNA]</scope>
    <source>
        <strain evidence="11 12">GUO666</strain>
    </source>
</reference>
<protein>
    <recommendedName>
        <fullName evidence="7">Acyl-CoA thioesterase 2</fullName>
        <ecNumber evidence="5">3.1.2.20</ecNumber>
    </recommendedName>
    <alternativeName>
        <fullName evidence="8">Thioesterase II</fullName>
    </alternativeName>
</protein>
<dbReference type="Proteomes" id="UP000267585">
    <property type="component" value="Unassembled WGS sequence"/>
</dbReference>
<dbReference type="FunFam" id="2.40.160.210:FF:000001">
    <property type="entry name" value="Acyl-CoA thioesterase II"/>
    <property type="match status" value="1"/>
</dbReference>
<dbReference type="CDD" id="cd03444">
    <property type="entry name" value="Thioesterase_II_repeat1"/>
    <property type="match status" value="1"/>
</dbReference>
<evidence type="ECO:0000256" key="3">
    <source>
        <dbReference type="ARBA" id="ARBA00022801"/>
    </source>
</evidence>
<dbReference type="AlphaFoldDB" id="A0A3S0AL90"/>
<evidence type="ECO:0000256" key="1">
    <source>
        <dbReference type="ARBA" id="ARBA00006538"/>
    </source>
</evidence>
<gene>
    <name evidence="11" type="ORF">EHW67_13915</name>
</gene>
<dbReference type="PANTHER" id="PTHR11066:SF34">
    <property type="entry name" value="ACYL-COENZYME A THIOESTERASE 8"/>
    <property type="match status" value="1"/>
</dbReference>
<keyword evidence="12" id="KW-1185">Reference proteome</keyword>
<dbReference type="GO" id="GO:0006637">
    <property type="term" value="P:acyl-CoA metabolic process"/>
    <property type="evidence" value="ECO:0007669"/>
    <property type="project" value="InterPro"/>
</dbReference>
<dbReference type="EMBL" id="RQPJ01000014">
    <property type="protein sequence ID" value="RTE52765.1"/>
    <property type="molecule type" value="Genomic_DNA"/>
</dbReference>
<dbReference type="InterPro" id="IPR003703">
    <property type="entry name" value="Acyl_CoA_thio"/>
</dbReference>
<dbReference type="GO" id="GO:0005829">
    <property type="term" value="C:cytosol"/>
    <property type="evidence" value="ECO:0007669"/>
    <property type="project" value="TreeGrafter"/>
</dbReference>
<dbReference type="InterPro" id="IPR025652">
    <property type="entry name" value="TesB_C"/>
</dbReference>
<dbReference type="EC" id="3.1.2.20" evidence="5"/>
<accession>A0A3S0AL90</accession>
<evidence type="ECO:0000259" key="10">
    <source>
        <dbReference type="Pfam" id="PF13622"/>
    </source>
</evidence>
<comment type="similarity">
    <text evidence="1">Belongs to the C/M/P thioester hydrolase family.</text>
</comment>
<keyword evidence="3" id="KW-0378">Hydrolase</keyword>
<comment type="catalytic activity">
    <reaction evidence="6">
        <text>a fatty acyl-CoA + H2O = a fatty acid + CoA + H(+)</text>
        <dbReference type="Rhea" id="RHEA:16781"/>
        <dbReference type="ChEBI" id="CHEBI:15377"/>
        <dbReference type="ChEBI" id="CHEBI:15378"/>
        <dbReference type="ChEBI" id="CHEBI:28868"/>
        <dbReference type="ChEBI" id="CHEBI:57287"/>
        <dbReference type="ChEBI" id="CHEBI:77636"/>
        <dbReference type="EC" id="3.1.2.20"/>
    </reaction>
    <physiologicalReaction direction="left-to-right" evidence="6">
        <dbReference type="Rhea" id="RHEA:16782"/>
    </physiologicalReaction>
</comment>
<dbReference type="Pfam" id="PF02551">
    <property type="entry name" value="Acyl_CoA_thio"/>
    <property type="match status" value="1"/>
</dbReference>
<organism evidence="11 12">
    <name type="scientific">Arenibacter aquaticus</name>
    <dbReference type="NCBI Taxonomy" id="2489054"/>
    <lineage>
        <taxon>Bacteria</taxon>
        <taxon>Pseudomonadati</taxon>
        <taxon>Bacteroidota</taxon>
        <taxon>Flavobacteriia</taxon>
        <taxon>Flavobacteriales</taxon>
        <taxon>Flavobacteriaceae</taxon>
        <taxon>Arenibacter</taxon>
    </lineage>
</organism>
<dbReference type="GO" id="GO:0047617">
    <property type="term" value="F:fatty acyl-CoA hydrolase activity"/>
    <property type="evidence" value="ECO:0007669"/>
    <property type="project" value="UniProtKB-EC"/>
</dbReference>
<evidence type="ECO:0000256" key="4">
    <source>
        <dbReference type="ARBA" id="ARBA00023098"/>
    </source>
</evidence>
<dbReference type="CDD" id="cd03445">
    <property type="entry name" value="Thioesterase_II_repeat2"/>
    <property type="match status" value="1"/>
</dbReference>
<dbReference type="PANTHER" id="PTHR11066">
    <property type="entry name" value="ACYL-COA THIOESTERASE"/>
    <property type="match status" value="1"/>
</dbReference>
<evidence type="ECO:0000256" key="7">
    <source>
        <dbReference type="ARBA" id="ARBA00071120"/>
    </source>
</evidence>
<evidence type="ECO:0000256" key="6">
    <source>
        <dbReference type="ARBA" id="ARBA00050943"/>
    </source>
</evidence>
<dbReference type="InterPro" id="IPR029069">
    <property type="entry name" value="HotDog_dom_sf"/>
</dbReference>
<dbReference type="SUPFAM" id="SSF54637">
    <property type="entry name" value="Thioesterase/thiol ester dehydrase-isomerase"/>
    <property type="match status" value="2"/>
</dbReference>
<evidence type="ECO:0000313" key="11">
    <source>
        <dbReference type="EMBL" id="RTE52765.1"/>
    </source>
</evidence>
<evidence type="ECO:0000313" key="12">
    <source>
        <dbReference type="Proteomes" id="UP000267585"/>
    </source>
</evidence>
<dbReference type="GO" id="GO:0009062">
    <property type="term" value="P:fatty acid catabolic process"/>
    <property type="evidence" value="ECO:0007669"/>
    <property type="project" value="TreeGrafter"/>
</dbReference>
<proteinExistence type="inferred from homology"/>
<name>A0A3S0AL90_9FLAO</name>
<dbReference type="OrthoDB" id="9781019at2"/>
<sequence>MGSLEDLIQLLSLERTANNTFVGQNYQAPWGRVFGGQVLGQSLHAAYQTVDSDRIAHSMHGYFILGGDLNIPITYEVDNIRDGRSFTTRRVVAKQNGKAIFNMAASFQVKEDGVEHQITMPNLITPKKLMESIDQMEELKNTDPDSYDLIKLTHPKIFQFKPVERLSSLLAKNGPPFNHMWMRASEKVEASLPLQQQLLAYASDYNILTTASLPHREELRKTKTFYASIDHAIWFHRPFKIDEWLLYTMDSPSASNSRGFSRGSIFDRNGVLVASVTQEGLMRNAIK</sequence>
<dbReference type="InterPro" id="IPR049449">
    <property type="entry name" value="TesB_ACOT8-like_N"/>
</dbReference>
<dbReference type="Pfam" id="PF13622">
    <property type="entry name" value="4HBT_3"/>
    <property type="match status" value="1"/>
</dbReference>
<dbReference type="RefSeq" id="WP_126162998.1">
    <property type="nucleotide sequence ID" value="NZ_RQPJ01000014.1"/>
</dbReference>
<evidence type="ECO:0000259" key="9">
    <source>
        <dbReference type="Pfam" id="PF02551"/>
    </source>
</evidence>
<feature type="domain" description="Acyl-CoA thioesterase-like N-terminal HotDog" evidence="10">
    <location>
        <begin position="29"/>
        <end position="108"/>
    </location>
</feature>
<evidence type="ECO:0000256" key="2">
    <source>
        <dbReference type="ARBA" id="ARBA00011881"/>
    </source>
</evidence>
<comment type="subunit">
    <text evidence="2">Homotetramer.</text>
</comment>